<dbReference type="RefSeq" id="WP_109619607.1">
    <property type="nucleotide sequence ID" value="NZ_QGDO01000004.1"/>
</dbReference>
<dbReference type="AlphaFoldDB" id="A0A315Z839"/>
<comment type="caution">
    <text evidence="2">The sequence shown here is derived from an EMBL/GenBank/DDBJ whole genome shotgun (WGS) entry which is preliminary data.</text>
</comment>
<keyword evidence="3" id="KW-1185">Reference proteome</keyword>
<dbReference type="OrthoDB" id="9803982at2"/>
<accession>A0A315Z839</accession>
<reference evidence="2 3" key="1">
    <citation type="submission" date="2018-03" db="EMBL/GenBank/DDBJ databases">
        <title>Genomic Encyclopedia of Archaeal and Bacterial Type Strains, Phase II (KMG-II): from individual species to whole genera.</title>
        <authorList>
            <person name="Goeker M."/>
        </authorList>
    </citation>
    <scope>NUCLEOTIDE SEQUENCE [LARGE SCALE GENOMIC DNA]</scope>
    <source>
        <strain evidence="2 3">DSM 28229</strain>
    </source>
</reference>
<keyword evidence="1" id="KW-0812">Transmembrane</keyword>
<keyword evidence="1" id="KW-1133">Transmembrane helix</keyword>
<sequence length="184" mass="21731">MEKKNFSQSFFTPETSLEEIETRIYLEYKTRELTAIRQRMLSNKKRRLYTRVSSVAASLLIFFMFSYANLNVSPSSIALQKADKYSYLYRNSSVNEKQNIPIQDAIALIQKSDFKSAISLLEKQKQEQFSDHYDWYLGLAYLGDGKMEKAQQLFNYIESQSNHLYHNEITTYFNFQLFVLEVTK</sequence>
<evidence type="ECO:0000313" key="2">
    <source>
        <dbReference type="EMBL" id="PWJ40828.1"/>
    </source>
</evidence>
<evidence type="ECO:0008006" key="4">
    <source>
        <dbReference type="Google" id="ProtNLM"/>
    </source>
</evidence>
<organism evidence="2 3">
    <name type="scientific">Sediminitomix flava</name>
    <dbReference type="NCBI Taxonomy" id="379075"/>
    <lineage>
        <taxon>Bacteria</taxon>
        <taxon>Pseudomonadati</taxon>
        <taxon>Bacteroidota</taxon>
        <taxon>Cytophagia</taxon>
        <taxon>Cytophagales</taxon>
        <taxon>Flammeovirgaceae</taxon>
        <taxon>Sediminitomix</taxon>
    </lineage>
</organism>
<dbReference type="EMBL" id="QGDO01000004">
    <property type="protein sequence ID" value="PWJ40828.1"/>
    <property type="molecule type" value="Genomic_DNA"/>
</dbReference>
<name>A0A315Z839_SEDFL</name>
<evidence type="ECO:0000313" key="3">
    <source>
        <dbReference type="Proteomes" id="UP000245535"/>
    </source>
</evidence>
<dbReference type="Proteomes" id="UP000245535">
    <property type="component" value="Unassembled WGS sequence"/>
</dbReference>
<keyword evidence="1" id="KW-0472">Membrane</keyword>
<protein>
    <recommendedName>
        <fullName evidence="4">Tetratricopeptide repeat protein</fullName>
    </recommendedName>
</protein>
<evidence type="ECO:0000256" key="1">
    <source>
        <dbReference type="SAM" id="Phobius"/>
    </source>
</evidence>
<feature type="transmembrane region" description="Helical" evidence="1">
    <location>
        <begin position="48"/>
        <end position="68"/>
    </location>
</feature>
<gene>
    <name evidence="2" type="ORF">BC781_10487</name>
</gene>
<proteinExistence type="predicted"/>